<gene>
    <name evidence="2" type="ORF">SYNPS1DRAFT_31732</name>
</gene>
<dbReference type="EMBL" id="KZ991842">
    <property type="protein sequence ID" value="RKP22651.1"/>
    <property type="molecule type" value="Genomic_DNA"/>
</dbReference>
<feature type="region of interest" description="Disordered" evidence="1">
    <location>
        <begin position="93"/>
        <end position="125"/>
    </location>
</feature>
<reference evidence="3" key="1">
    <citation type="journal article" date="2018" name="Nat. Microbiol.">
        <title>Leveraging single-cell genomics to expand the fungal tree of life.</title>
        <authorList>
            <person name="Ahrendt S.R."/>
            <person name="Quandt C.A."/>
            <person name="Ciobanu D."/>
            <person name="Clum A."/>
            <person name="Salamov A."/>
            <person name="Andreopoulos B."/>
            <person name="Cheng J.F."/>
            <person name="Woyke T."/>
            <person name="Pelin A."/>
            <person name="Henrissat B."/>
            <person name="Reynolds N.K."/>
            <person name="Benny G.L."/>
            <person name="Smith M.E."/>
            <person name="James T.Y."/>
            <person name="Grigoriev I.V."/>
        </authorList>
    </citation>
    <scope>NUCLEOTIDE SEQUENCE [LARGE SCALE GENOMIC DNA]</scope>
    <source>
        <strain evidence="3">Benny S71-1</strain>
    </source>
</reference>
<accession>A0A4P9YTZ8</accession>
<proteinExistence type="predicted"/>
<feature type="region of interest" description="Disordered" evidence="1">
    <location>
        <begin position="1"/>
        <end position="34"/>
    </location>
</feature>
<evidence type="ECO:0000256" key="1">
    <source>
        <dbReference type="SAM" id="MobiDB-lite"/>
    </source>
</evidence>
<evidence type="ECO:0000313" key="2">
    <source>
        <dbReference type="EMBL" id="RKP22651.1"/>
    </source>
</evidence>
<feature type="compositionally biased region" description="Basic residues" evidence="1">
    <location>
        <begin position="1"/>
        <end position="29"/>
    </location>
</feature>
<name>A0A4P9YTZ8_9FUNG</name>
<keyword evidence="3" id="KW-1185">Reference proteome</keyword>
<dbReference type="Proteomes" id="UP000278143">
    <property type="component" value="Unassembled WGS sequence"/>
</dbReference>
<evidence type="ECO:0000313" key="3">
    <source>
        <dbReference type="Proteomes" id="UP000278143"/>
    </source>
</evidence>
<protein>
    <submittedName>
        <fullName evidence="2">Uncharacterized protein</fullName>
    </submittedName>
</protein>
<sequence length="156" mass="17380">MHRPPHSRGHAPKRGGGRGGGRGRFRGRGWRRDRAEEAAIEALRATIPRLDNKEEVARWLDQRKRKYPQGHAAKEAASNAEPASALELLGGYGTESDVESKQPAVAVRPANAPQPSVALPQPVNERRQPVLAKEREQERLAILQCLMYIADNYYKS</sequence>
<organism evidence="2 3">
    <name type="scientific">Syncephalis pseudoplumigaleata</name>
    <dbReference type="NCBI Taxonomy" id="1712513"/>
    <lineage>
        <taxon>Eukaryota</taxon>
        <taxon>Fungi</taxon>
        <taxon>Fungi incertae sedis</taxon>
        <taxon>Zoopagomycota</taxon>
        <taxon>Zoopagomycotina</taxon>
        <taxon>Zoopagomycetes</taxon>
        <taxon>Zoopagales</taxon>
        <taxon>Piptocephalidaceae</taxon>
        <taxon>Syncephalis</taxon>
    </lineage>
</organism>
<dbReference type="AlphaFoldDB" id="A0A4P9YTZ8"/>